<evidence type="ECO:0000313" key="3">
    <source>
        <dbReference type="Proteomes" id="UP000249390"/>
    </source>
</evidence>
<evidence type="ECO:0000313" key="2">
    <source>
        <dbReference type="EMBL" id="RAL46791.1"/>
    </source>
</evidence>
<name>A0A328DRE0_9ASTE</name>
<feature type="region of interest" description="Disordered" evidence="1">
    <location>
        <begin position="43"/>
        <end position="91"/>
    </location>
</feature>
<dbReference type="Proteomes" id="UP000249390">
    <property type="component" value="Unassembled WGS sequence"/>
</dbReference>
<gene>
    <name evidence="2" type="ORF">DM860_005070</name>
</gene>
<comment type="caution">
    <text evidence="2">The sequence shown here is derived from an EMBL/GenBank/DDBJ whole genome shotgun (WGS) entry which is preliminary data.</text>
</comment>
<keyword evidence="3" id="KW-1185">Reference proteome</keyword>
<proteinExistence type="predicted"/>
<dbReference type="EMBL" id="NQVE01000122">
    <property type="protein sequence ID" value="RAL46791.1"/>
    <property type="molecule type" value="Genomic_DNA"/>
</dbReference>
<sequence>MHLGAAVLQSCRRGSRMKMLLHDQYEREGVHGGQCRDCGRRWQSARMPGRRRAAERPVNGQQKRNNDHERREEMSKGEDMMMPRRPTLFFG</sequence>
<accession>A0A328DRE0</accession>
<dbReference type="AlphaFoldDB" id="A0A328DRE0"/>
<feature type="compositionally biased region" description="Basic and acidic residues" evidence="1">
    <location>
        <begin position="64"/>
        <end position="82"/>
    </location>
</feature>
<evidence type="ECO:0000256" key="1">
    <source>
        <dbReference type="SAM" id="MobiDB-lite"/>
    </source>
</evidence>
<reference evidence="2 3" key="1">
    <citation type="submission" date="2018-06" db="EMBL/GenBank/DDBJ databases">
        <title>The Genome of Cuscuta australis (Dodder) Provides Insight into the Evolution of Plant Parasitism.</title>
        <authorList>
            <person name="Liu H."/>
        </authorList>
    </citation>
    <scope>NUCLEOTIDE SEQUENCE [LARGE SCALE GENOMIC DNA]</scope>
    <source>
        <strain evidence="3">cv. Yunnan</strain>
        <tissue evidence="2">Vines</tissue>
    </source>
</reference>
<protein>
    <submittedName>
        <fullName evidence="2">Uncharacterized protein</fullName>
    </submittedName>
</protein>
<organism evidence="2 3">
    <name type="scientific">Cuscuta australis</name>
    <dbReference type="NCBI Taxonomy" id="267555"/>
    <lineage>
        <taxon>Eukaryota</taxon>
        <taxon>Viridiplantae</taxon>
        <taxon>Streptophyta</taxon>
        <taxon>Embryophyta</taxon>
        <taxon>Tracheophyta</taxon>
        <taxon>Spermatophyta</taxon>
        <taxon>Magnoliopsida</taxon>
        <taxon>eudicotyledons</taxon>
        <taxon>Gunneridae</taxon>
        <taxon>Pentapetalae</taxon>
        <taxon>asterids</taxon>
        <taxon>lamiids</taxon>
        <taxon>Solanales</taxon>
        <taxon>Convolvulaceae</taxon>
        <taxon>Cuscuteae</taxon>
        <taxon>Cuscuta</taxon>
        <taxon>Cuscuta subgen. Grammica</taxon>
        <taxon>Cuscuta sect. Cleistogrammica</taxon>
    </lineage>
</organism>